<gene>
    <name evidence="1" type="ORF">PVE_R1G5567</name>
</gene>
<sequence length="165" mass="18216">MPALTTYTTQVHPDWVDYNGHLRDAFYLLIFSYATDALMDTLGLDSENRAASGHSLFTLELHLNYLHEVKLGADVEVRTQLIAHDAKRLHLYHSLHRVSDDKELAGNEQMLLHVDLAGPRSAPFTEATLERLAAIRATQVDLPTPALLGHVIGLPAPNGPKTTCS</sequence>
<dbReference type="Gene3D" id="3.10.129.10">
    <property type="entry name" value="Hotdog Thioesterase"/>
    <property type="match status" value="1"/>
</dbReference>
<protein>
    <submittedName>
        <fullName evidence="1">4-hydroxybenzoyl-CoA thioesterase</fullName>
    </submittedName>
</protein>
<proteinExistence type="predicted"/>
<dbReference type="CDD" id="cd00586">
    <property type="entry name" value="4HBT"/>
    <property type="match status" value="1"/>
</dbReference>
<evidence type="ECO:0000313" key="1">
    <source>
        <dbReference type="EMBL" id="SBW83447.1"/>
    </source>
</evidence>
<name>A0A1D3K572_PSEVE</name>
<dbReference type="Pfam" id="PF13279">
    <property type="entry name" value="4HBT_2"/>
    <property type="match status" value="1"/>
</dbReference>
<dbReference type="InterPro" id="IPR029069">
    <property type="entry name" value="HotDog_dom_sf"/>
</dbReference>
<organism evidence="1 2">
    <name type="scientific">Pseudomonas veronii 1YdBTEX2</name>
    <dbReference type="NCBI Taxonomy" id="1295141"/>
    <lineage>
        <taxon>Bacteria</taxon>
        <taxon>Pseudomonadati</taxon>
        <taxon>Pseudomonadota</taxon>
        <taxon>Gammaproteobacteria</taxon>
        <taxon>Pseudomonadales</taxon>
        <taxon>Pseudomonadaceae</taxon>
        <taxon>Pseudomonas</taxon>
    </lineage>
</organism>
<dbReference type="Proteomes" id="UP000245431">
    <property type="component" value="Chromosome PVE_r1"/>
</dbReference>
<dbReference type="PANTHER" id="PTHR31793">
    <property type="entry name" value="4-HYDROXYBENZOYL-COA THIOESTERASE FAMILY MEMBER"/>
    <property type="match status" value="1"/>
</dbReference>
<reference evidence="2" key="1">
    <citation type="submission" date="2016-07" db="EMBL/GenBank/DDBJ databases">
        <authorList>
            <person name="Florea S."/>
            <person name="Webb J.S."/>
            <person name="Jaromczyk J."/>
            <person name="Schardl C.L."/>
        </authorList>
    </citation>
    <scope>NUCLEOTIDE SEQUENCE [LARGE SCALE GENOMIC DNA]</scope>
    <source>
        <strain evidence="2">1YdBTEX2</strain>
    </source>
</reference>
<dbReference type="SUPFAM" id="SSF54637">
    <property type="entry name" value="Thioesterase/thiol ester dehydrase-isomerase"/>
    <property type="match status" value="1"/>
</dbReference>
<dbReference type="PANTHER" id="PTHR31793:SF2">
    <property type="entry name" value="BLR1345 PROTEIN"/>
    <property type="match status" value="1"/>
</dbReference>
<dbReference type="RefSeq" id="WP_017844929.1">
    <property type="nucleotide sequence ID" value="NZ_AOUH01000006.1"/>
</dbReference>
<dbReference type="EMBL" id="LT599583">
    <property type="protein sequence ID" value="SBW83447.1"/>
    <property type="molecule type" value="Genomic_DNA"/>
</dbReference>
<evidence type="ECO:0000313" key="2">
    <source>
        <dbReference type="Proteomes" id="UP000245431"/>
    </source>
</evidence>
<accession>A0A1D3K572</accession>
<dbReference type="AlphaFoldDB" id="A0A1D3K572"/>
<dbReference type="InterPro" id="IPR050563">
    <property type="entry name" value="4-hydroxybenzoyl-CoA_TE"/>
</dbReference>
<dbReference type="GO" id="GO:0047617">
    <property type="term" value="F:fatty acyl-CoA hydrolase activity"/>
    <property type="evidence" value="ECO:0007669"/>
    <property type="project" value="TreeGrafter"/>
</dbReference>